<comment type="caution">
    <text evidence="5">The sequence shown here is derived from an EMBL/GenBank/DDBJ whole genome shotgun (WGS) entry which is preliminary data.</text>
</comment>
<reference evidence="5" key="1">
    <citation type="submission" date="2020-12" db="EMBL/GenBank/DDBJ databases">
        <title>Metabolic potential, ecology and presence of endohyphal bacteria is reflected in genomic diversity of Mucoromycotina.</title>
        <authorList>
            <person name="Muszewska A."/>
            <person name="Okrasinska A."/>
            <person name="Steczkiewicz K."/>
            <person name="Drgas O."/>
            <person name="Orlowska M."/>
            <person name="Perlinska-Lenart U."/>
            <person name="Aleksandrzak-Piekarczyk T."/>
            <person name="Szatraj K."/>
            <person name="Zielenkiewicz U."/>
            <person name="Pilsyk S."/>
            <person name="Malc E."/>
            <person name="Mieczkowski P."/>
            <person name="Kruszewska J.S."/>
            <person name="Biernat P."/>
            <person name="Pawlowska J."/>
        </authorList>
    </citation>
    <scope>NUCLEOTIDE SEQUENCE</scope>
    <source>
        <strain evidence="5">WA0000051536</strain>
    </source>
</reference>
<dbReference type="EMBL" id="JAEPRA010000006">
    <property type="protein sequence ID" value="KAG2184133.1"/>
    <property type="molecule type" value="Genomic_DNA"/>
</dbReference>
<dbReference type="OrthoDB" id="438553at2759"/>
<dbReference type="InterPro" id="IPR000571">
    <property type="entry name" value="Znf_CCCH"/>
</dbReference>
<feature type="region of interest" description="Disordered" evidence="2">
    <location>
        <begin position="201"/>
        <end position="272"/>
    </location>
</feature>
<evidence type="ECO:0000256" key="3">
    <source>
        <dbReference type="SAM" id="Phobius"/>
    </source>
</evidence>
<dbReference type="Proteomes" id="UP000612746">
    <property type="component" value="Unassembled WGS sequence"/>
</dbReference>
<accession>A0A8H7ULH0</accession>
<dbReference type="PROSITE" id="PS50103">
    <property type="entry name" value="ZF_C3H1"/>
    <property type="match status" value="1"/>
</dbReference>
<evidence type="ECO:0000313" key="5">
    <source>
        <dbReference type="EMBL" id="KAG2184133.1"/>
    </source>
</evidence>
<keyword evidence="1" id="KW-0862">Zinc</keyword>
<dbReference type="GO" id="GO:0008270">
    <property type="term" value="F:zinc ion binding"/>
    <property type="evidence" value="ECO:0007669"/>
    <property type="project" value="UniProtKB-KW"/>
</dbReference>
<dbReference type="Gene3D" id="4.10.1000.40">
    <property type="match status" value="1"/>
</dbReference>
<organism evidence="5 6">
    <name type="scientific">Umbelopsis vinacea</name>
    <dbReference type="NCBI Taxonomy" id="44442"/>
    <lineage>
        <taxon>Eukaryota</taxon>
        <taxon>Fungi</taxon>
        <taxon>Fungi incertae sedis</taxon>
        <taxon>Mucoromycota</taxon>
        <taxon>Mucoromycotina</taxon>
        <taxon>Umbelopsidomycetes</taxon>
        <taxon>Umbelopsidales</taxon>
        <taxon>Umbelopsidaceae</taxon>
        <taxon>Umbelopsis</taxon>
    </lineage>
</organism>
<evidence type="ECO:0000256" key="2">
    <source>
        <dbReference type="SAM" id="MobiDB-lite"/>
    </source>
</evidence>
<keyword evidence="1" id="KW-0479">Metal-binding</keyword>
<feature type="compositionally biased region" description="Basic and acidic residues" evidence="2">
    <location>
        <begin position="256"/>
        <end position="269"/>
    </location>
</feature>
<evidence type="ECO:0000313" key="6">
    <source>
        <dbReference type="Proteomes" id="UP000612746"/>
    </source>
</evidence>
<dbReference type="Pfam" id="PF14608">
    <property type="entry name" value="zf-CCCH_2"/>
    <property type="match status" value="2"/>
</dbReference>
<feature type="transmembrane region" description="Helical" evidence="3">
    <location>
        <begin position="9"/>
        <end position="27"/>
    </location>
</feature>
<dbReference type="AlphaFoldDB" id="A0A8H7ULH0"/>
<proteinExistence type="predicted"/>
<feature type="compositionally biased region" description="Polar residues" evidence="2">
    <location>
        <begin position="212"/>
        <end position="235"/>
    </location>
</feature>
<keyword evidence="6" id="KW-1185">Reference proteome</keyword>
<gene>
    <name evidence="5" type="ORF">INT44_009148</name>
</gene>
<keyword evidence="3" id="KW-1133">Transmembrane helix</keyword>
<keyword evidence="3" id="KW-0472">Membrane</keyword>
<protein>
    <recommendedName>
        <fullName evidence="4">C3H1-type domain-containing protein</fullName>
    </recommendedName>
</protein>
<feature type="domain" description="C3H1-type" evidence="4">
    <location>
        <begin position="287"/>
        <end position="321"/>
    </location>
</feature>
<name>A0A8H7ULH0_9FUNG</name>
<feature type="region of interest" description="Disordered" evidence="2">
    <location>
        <begin position="32"/>
        <end position="58"/>
    </location>
</feature>
<feature type="region of interest" description="Disordered" evidence="2">
    <location>
        <begin position="104"/>
        <end position="134"/>
    </location>
</feature>
<keyword evidence="3" id="KW-0812">Transmembrane</keyword>
<keyword evidence="1" id="KW-0863">Zinc-finger</keyword>
<sequence length="330" mass="36967">MHEAQRRQLVVGSAVVVTVGVILYHVFFRKPNSNSPTDGSDRRESAQANKRRGSFQTEKAVESIAEAKAIVADQLKAKNTGDEDVAVTTIETVQIEVIEKIGSASTEESLHESASEEDEANSVADGESTDATEEEVVKEIIRQEEGSMNHIAEQLEEAVETIMITAETVEAVLNSEPILDVEEPISVDVEITATITAEPKVPKSPWEDVPTMNETNVWDSPEWTPQQQTHPSETSTVRHSDLNINSAPFVPKQKSKRLESPEQRREMINKQRQTTASFKARCRYWPKCTNKKCKYVHPMYPCRNDPNCKFGERCIYYHAKDLGATTQPKP</sequence>
<evidence type="ECO:0000259" key="4">
    <source>
        <dbReference type="PROSITE" id="PS50103"/>
    </source>
</evidence>
<feature type="zinc finger region" description="C3H1-type" evidence="1">
    <location>
        <begin position="287"/>
        <end position="321"/>
    </location>
</feature>
<evidence type="ECO:0000256" key="1">
    <source>
        <dbReference type="PROSITE-ProRule" id="PRU00723"/>
    </source>
</evidence>